<accession>A0A0A2C182</accession>
<dbReference type="GO" id="GO:1904680">
    <property type="term" value="F:peptide transmembrane transporter activity"/>
    <property type="evidence" value="ECO:0007669"/>
    <property type="project" value="TreeGrafter"/>
</dbReference>
<dbReference type="GO" id="GO:0042597">
    <property type="term" value="C:periplasmic space"/>
    <property type="evidence" value="ECO:0007669"/>
    <property type="project" value="UniProtKB-ARBA"/>
</dbReference>
<sequence>MLKMNCIKNILKVSSILLILLQLSCSQYKKRENIIVASAGKIESLDPAQANTLRTLQILSALGDTLYKINKEGNLSPSLAKDLPKVSKNGLLIDIPLKENVSFHDGTIFNAEAMAFSLNRFRQIGTLNYLLNDKIEDIEVKGKFLLRIKLKKPSSSLASLLTSVNLTPVSPDSYSNYKDSFNNEKFIGTGPYFLESFNSSQQIIKPFKNYWGEKPLNKGINFINYSNSSTLFGAIKTKEVDVLISNSIDDLQRLTLNNMAKKDQLKSGEGDPIEIGYITFKSNKLPLENKVVRKALSYTIDRELISQQVSFGTREPLRSIVPPQLHKKEFKPWPKYNPNTARSLLRTEGYCRTEILSIPLTFRSNVPADKLLALTWRDQIKRDLSDCLEITLNGIESTTVYKQLSEGAFEAVILDWTGAYPDPEAYLTPLLSCNELNNNSCLKGEAVFSGSFWGDKKLQELLEKSENLEGESRLNNLIKVEKLAAQGGAYLPIWLVNPKAWSLKDISQPEFSKDGLIILKKLERD</sequence>
<dbReference type="InterPro" id="IPR000914">
    <property type="entry name" value="SBP_5_dom"/>
</dbReference>
<dbReference type="AlphaFoldDB" id="A0A0A2C182"/>
<dbReference type="PIRSF" id="PIRSF002741">
    <property type="entry name" value="MppA"/>
    <property type="match status" value="1"/>
</dbReference>
<dbReference type="InterPro" id="IPR030678">
    <property type="entry name" value="Peptide/Ni-bd"/>
</dbReference>
<dbReference type="CDD" id="cd08519">
    <property type="entry name" value="PBP2_NikA_DppA_OppA_like_20"/>
    <property type="match status" value="1"/>
</dbReference>
<dbReference type="GO" id="GO:0043190">
    <property type="term" value="C:ATP-binding cassette (ABC) transporter complex"/>
    <property type="evidence" value="ECO:0007669"/>
    <property type="project" value="InterPro"/>
</dbReference>
<dbReference type="EMBL" id="JNAX01000014">
    <property type="protein sequence ID" value="KGG20081.1"/>
    <property type="molecule type" value="Genomic_DNA"/>
</dbReference>
<protein>
    <submittedName>
        <fullName evidence="2">Oligopeptide ABC transporter</fullName>
    </submittedName>
</protein>
<comment type="caution">
    <text evidence="2">The sequence shown here is derived from an EMBL/GenBank/DDBJ whole genome shotgun (WGS) entry which is preliminary data.</text>
</comment>
<gene>
    <name evidence="2" type="ORF">EV03_1545</name>
</gene>
<dbReference type="SUPFAM" id="SSF53850">
    <property type="entry name" value="Periplasmic binding protein-like II"/>
    <property type="match status" value="1"/>
</dbReference>
<dbReference type="GO" id="GO:0015833">
    <property type="term" value="P:peptide transport"/>
    <property type="evidence" value="ECO:0007669"/>
    <property type="project" value="TreeGrafter"/>
</dbReference>
<dbReference type="Pfam" id="PF00496">
    <property type="entry name" value="SBP_bac_5"/>
    <property type="match status" value="1"/>
</dbReference>
<dbReference type="Proteomes" id="UP000030392">
    <property type="component" value="Unassembled WGS sequence"/>
</dbReference>
<evidence type="ECO:0000313" key="2">
    <source>
        <dbReference type="EMBL" id="KGG20081.1"/>
    </source>
</evidence>
<organism evidence="2 3">
    <name type="scientific">Prochlorococcus marinus str. PAC1</name>
    <dbReference type="NCBI Taxonomy" id="59924"/>
    <lineage>
        <taxon>Bacteria</taxon>
        <taxon>Bacillati</taxon>
        <taxon>Cyanobacteriota</taxon>
        <taxon>Cyanophyceae</taxon>
        <taxon>Synechococcales</taxon>
        <taxon>Prochlorococcaceae</taxon>
        <taxon>Prochlorococcus</taxon>
    </lineage>
</organism>
<dbReference type="RefSeq" id="WP_036906644.1">
    <property type="nucleotide sequence ID" value="NZ_CP138967.1"/>
</dbReference>
<feature type="domain" description="Solute-binding protein family 5" evidence="1">
    <location>
        <begin position="75"/>
        <end position="436"/>
    </location>
</feature>
<dbReference type="Gene3D" id="3.40.190.10">
    <property type="entry name" value="Periplasmic binding protein-like II"/>
    <property type="match status" value="1"/>
</dbReference>
<dbReference type="Gene3D" id="3.10.105.10">
    <property type="entry name" value="Dipeptide-binding Protein, Domain 3"/>
    <property type="match status" value="1"/>
</dbReference>
<proteinExistence type="predicted"/>
<evidence type="ECO:0000313" key="3">
    <source>
        <dbReference type="Proteomes" id="UP000030392"/>
    </source>
</evidence>
<reference evidence="3" key="1">
    <citation type="journal article" date="2014" name="Sci. Data">
        <title>Genomes of diverse isolates of the marine cyanobacterium Prochlorococcus.</title>
        <authorList>
            <person name="Biller S."/>
            <person name="Berube P."/>
            <person name="Thompson J."/>
            <person name="Kelly L."/>
            <person name="Roggensack S."/>
            <person name="Awad L."/>
            <person name="Roache-Johnson K."/>
            <person name="Ding H."/>
            <person name="Giovannoni S.J."/>
            <person name="Moore L.R."/>
            <person name="Chisholm S.W."/>
        </authorList>
    </citation>
    <scope>NUCLEOTIDE SEQUENCE [LARGE SCALE GENOMIC DNA]</scope>
    <source>
        <strain evidence="3">PAC1</strain>
    </source>
</reference>
<dbReference type="InterPro" id="IPR039424">
    <property type="entry name" value="SBP_5"/>
</dbReference>
<evidence type="ECO:0000259" key="1">
    <source>
        <dbReference type="Pfam" id="PF00496"/>
    </source>
</evidence>
<dbReference type="PANTHER" id="PTHR30290">
    <property type="entry name" value="PERIPLASMIC BINDING COMPONENT OF ABC TRANSPORTER"/>
    <property type="match status" value="1"/>
</dbReference>
<name>A0A0A2C182_PROMR</name>